<reference evidence="11 12" key="1">
    <citation type="submission" date="2023-10" db="EMBL/GenBank/DDBJ databases">
        <title>Niallia locisalis sp.nov. isolated from a salt pond sample.</title>
        <authorList>
            <person name="Li X.-J."/>
            <person name="Dong L."/>
        </authorList>
    </citation>
    <scope>NUCLEOTIDE SEQUENCE [LARGE SCALE GENOMIC DNA]</scope>
    <source>
        <strain evidence="11 12">DSM 29761</strain>
    </source>
</reference>
<keyword evidence="12" id="KW-1185">Reference proteome</keyword>
<dbReference type="PANTHER" id="PTHR32089:SF112">
    <property type="entry name" value="LYSOZYME-LIKE PROTEIN-RELATED"/>
    <property type="match status" value="1"/>
</dbReference>
<dbReference type="PROSITE" id="PS50885">
    <property type="entry name" value="HAMP"/>
    <property type="match status" value="1"/>
</dbReference>
<dbReference type="Pfam" id="PF00672">
    <property type="entry name" value="HAMP"/>
    <property type="match status" value="1"/>
</dbReference>
<dbReference type="EMBL" id="CP137640">
    <property type="protein sequence ID" value="WVX81298.1"/>
    <property type="molecule type" value="Genomic_DNA"/>
</dbReference>
<evidence type="ECO:0000256" key="5">
    <source>
        <dbReference type="ARBA" id="ARBA00029447"/>
    </source>
</evidence>
<evidence type="ECO:0000256" key="2">
    <source>
        <dbReference type="ARBA" id="ARBA00022475"/>
    </source>
</evidence>
<keyword evidence="2" id="KW-1003">Cell membrane</keyword>
<dbReference type="PROSITE" id="PS50111">
    <property type="entry name" value="CHEMOTAXIS_TRANSDUC_2"/>
    <property type="match status" value="1"/>
</dbReference>
<keyword evidence="4 6" id="KW-0807">Transducer</keyword>
<evidence type="ECO:0000259" key="9">
    <source>
        <dbReference type="PROSITE" id="PS50111"/>
    </source>
</evidence>
<feature type="coiled-coil region" evidence="7">
    <location>
        <begin position="118"/>
        <end position="145"/>
    </location>
</feature>
<evidence type="ECO:0000259" key="10">
    <source>
        <dbReference type="PROSITE" id="PS50885"/>
    </source>
</evidence>
<dbReference type="Pfam" id="PF00015">
    <property type="entry name" value="MCPsignal"/>
    <property type="match status" value="1"/>
</dbReference>
<dbReference type="Gene3D" id="1.10.287.950">
    <property type="entry name" value="Methyl-accepting chemotaxis protein"/>
    <property type="match status" value="1"/>
</dbReference>
<evidence type="ECO:0000256" key="1">
    <source>
        <dbReference type="ARBA" id="ARBA00004236"/>
    </source>
</evidence>
<keyword evidence="7" id="KW-0175">Coiled coil</keyword>
<proteinExistence type="inferred from homology"/>
<dbReference type="SMART" id="SM00283">
    <property type="entry name" value="MA"/>
    <property type="match status" value="1"/>
</dbReference>
<dbReference type="InterPro" id="IPR003660">
    <property type="entry name" value="HAMP_dom"/>
</dbReference>
<accession>A0ABZ2CCR1</accession>
<protein>
    <submittedName>
        <fullName evidence="11">Methyl-accepting chemotaxis protein</fullName>
    </submittedName>
</protein>
<feature type="coiled-coil region" evidence="7">
    <location>
        <begin position="398"/>
        <end position="428"/>
    </location>
</feature>
<name>A0ABZ2CCR1_9BACI</name>
<evidence type="ECO:0000256" key="8">
    <source>
        <dbReference type="SAM" id="Phobius"/>
    </source>
</evidence>
<evidence type="ECO:0000313" key="12">
    <source>
        <dbReference type="Proteomes" id="UP001357223"/>
    </source>
</evidence>
<dbReference type="SMART" id="SM00304">
    <property type="entry name" value="HAMP"/>
    <property type="match status" value="2"/>
</dbReference>
<comment type="similarity">
    <text evidence="5">Belongs to the methyl-accepting chemotaxis (MCP) protein family.</text>
</comment>
<comment type="subcellular location">
    <subcellularLocation>
        <location evidence="1">Cell membrane</location>
    </subcellularLocation>
</comment>
<dbReference type="RefSeq" id="WP_338450227.1">
    <property type="nucleotide sequence ID" value="NZ_CP137640.1"/>
</dbReference>
<gene>
    <name evidence="11" type="ORF">R4Z09_29805</name>
</gene>
<dbReference type="PRINTS" id="PR00260">
    <property type="entry name" value="CHEMTRNSDUCR"/>
</dbReference>
<feature type="transmembrane region" description="Helical" evidence="8">
    <location>
        <begin position="50"/>
        <end position="76"/>
    </location>
</feature>
<dbReference type="Proteomes" id="UP001357223">
    <property type="component" value="Chromosome"/>
</dbReference>
<dbReference type="PANTHER" id="PTHR32089">
    <property type="entry name" value="METHYL-ACCEPTING CHEMOTAXIS PROTEIN MCPB"/>
    <property type="match status" value="1"/>
</dbReference>
<evidence type="ECO:0000256" key="6">
    <source>
        <dbReference type="PROSITE-ProRule" id="PRU00284"/>
    </source>
</evidence>
<keyword evidence="3 8" id="KW-0472">Membrane</keyword>
<keyword evidence="8" id="KW-0812">Transmembrane</keyword>
<dbReference type="InterPro" id="IPR004089">
    <property type="entry name" value="MCPsignal_dom"/>
</dbReference>
<evidence type="ECO:0000256" key="4">
    <source>
        <dbReference type="ARBA" id="ARBA00023224"/>
    </source>
</evidence>
<sequence length="431" mass="46549">MQERRQYKWGLRKQLVVFTTTLAIITYTTSAFIIYFVYPFVKDFIDFGEITFTIITLLLGIIWSGILAFIAAGFIISPLKVLEKGALQAAAGEISRDIDVAKSDNEVRSLGIAFNQMLESLRGMVQNIECNFNETNQKVMEISAESAAASQQANAIASTITEIAAGADHSAVSIQETAEAMEEVSRIAAQVEDKAVTSETLSVEMVKDLHHSKQVIQSLISGIESLANDHQYSLQTVKQLEENAGQVERVIGLVGEIAAQTNLLALNASIEAARAGEHGRGFAVVADEVRGLADESARAVKEITSQVKTIQQGVQNVVHQITKQVENAALEVKKGTETNTALEEMTSSINQMAAATSEIKQLVNNQMAGIKALSNQSEAVAGIAEETSAGTQEVMAAIQQQTAVMASVEQLTAELKEQAEKLKSTITRFKV</sequence>
<dbReference type="InterPro" id="IPR004090">
    <property type="entry name" value="Chemotax_Me-accpt_rcpt"/>
</dbReference>
<evidence type="ECO:0000313" key="11">
    <source>
        <dbReference type="EMBL" id="WVX81298.1"/>
    </source>
</evidence>
<feature type="domain" description="Methyl-accepting transducer" evidence="9">
    <location>
        <begin position="145"/>
        <end position="381"/>
    </location>
</feature>
<dbReference type="SUPFAM" id="SSF58104">
    <property type="entry name" value="Methyl-accepting chemotaxis protein (MCP) signaling domain"/>
    <property type="match status" value="1"/>
</dbReference>
<evidence type="ECO:0000256" key="3">
    <source>
        <dbReference type="ARBA" id="ARBA00023136"/>
    </source>
</evidence>
<feature type="transmembrane region" description="Helical" evidence="8">
    <location>
        <begin position="15"/>
        <end position="38"/>
    </location>
</feature>
<evidence type="ECO:0000256" key="7">
    <source>
        <dbReference type="SAM" id="Coils"/>
    </source>
</evidence>
<organism evidence="11 12">
    <name type="scientific">Niallia oryzisoli</name>
    <dbReference type="NCBI Taxonomy" id="1737571"/>
    <lineage>
        <taxon>Bacteria</taxon>
        <taxon>Bacillati</taxon>
        <taxon>Bacillota</taxon>
        <taxon>Bacilli</taxon>
        <taxon>Bacillales</taxon>
        <taxon>Bacillaceae</taxon>
        <taxon>Niallia</taxon>
    </lineage>
</organism>
<feature type="domain" description="HAMP" evidence="10">
    <location>
        <begin position="73"/>
        <end position="126"/>
    </location>
</feature>
<keyword evidence="8" id="KW-1133">Transmembrane helix</keyword>
<dbReference type="CDD" id="cd06225">
    <property type="entry name" value="HAMP"/>
    <property type="match status" value="1"/>
</dbReference>